<protein>
    <submittedName>
        <fullName evidence="2">Uncharacterized protein</fullName>
    </submittedName>
</protein>
<name>A0A6C0IU16_9ZZZZ</name>
<reference evidence="2" key="1">
    <citation type="journal article" date="2020" name="Nature">
        <title>Giant virus diversity and host interactions through global metagenomics.</title>
        <authorList>
            <person name="Schulz F."/>
            <person name="Roux S."/>
            <person name="Paez-Espino D."/>
            <person name="Jungbluth S."/>
            <person name="Walsh D.A."/>
            <person name="Denef V.J."/>
            <person name="McMahon K.D."/>
            <person name="Konstantinidis K.T."/>
            <person name="Eloe-Fadrosh E.A."/>
            <person name="Kyrpides N.C."/>
            <person name="Woyke T."/>
        </authorList>
    </citation>
    <scope>NUCLEOTIDE SEQUENCE</scope>
    <source>
        <strain evidence="2">GVMAG-M-3300024302-11</strain>
    </source>
</reference>
<keyword evidence="1" id="KW-0812">Transmembrane</keyword>
<dbReference type="AlphaFoldDB" id="A0A6C0IU16"/>
<sequence length="91" mass="10768">MEILIQGELRSLIRNGLERVIGTNFKKKKTNLNILLKLSIRVVSSLIAVQLFIYTKDNQDIRKYTSYIFVVMFILFFLQEKYNIKLLNILN</sequence>
<keyword evidence="1" id="KW-1133">Transmembrane helix</keyword>
<accession>A0A6C0IU16</accession>
<organism evidence="2">
    <name type="scientific">viral metagenome</name>
    <dbReference type="NCBI Taxonomy" id="1070528"/>
    <lineage>
        <taxon>unclassified sequences</taxon>
        <taxon>metagenomes</taxon>
        <taxon>organismal metagenomes</taxon>
    </lineage>
</organism>
<dbReference type="EMBL" id="MN740259">
    <property type="protein sequence ID" value="QHT96562.1"/>
    <property type="molecule type" value="Genomic_DNA"/>
</dbReference>
<evidence type="ECO:0000313" key="2">
    <source>
        <dbReference type="EMBL" id="QHT96562.1"/>
    </source>
</evidence>
<feature type="transmembrane region" description="Helical" evidence="1">
    <location>
        <begin position="61"/>
        <end position="78"/>
    </location>
</feature>
<keyword evidence="1" id="KW-0472">Membrane</keyword>
<feature type="transmembrane region" description="Helical" evidence="1">
    <location>
        <begin position="34"/>
        <end position="55"/>
    </location>
</feature>
<proteinExistence type="predicted"/>
<evidence type="ECO:0000256" key="1">
    <source>
        <dbReference type="SAM" id="Phobius"/>
    </source>
</evidence>